<dbReference type="Proteomes" id="UP000297720">
    <property type="component" value="Unassembled WGS sequence"/>
</dbReference>
<keyword evidence="4" id="KW-1185">Reference proteome</keyword>
<dbReference type="InterPro" id="IPR001296">
    <property type="entry name" value="Glyco_trans_1"/>
</dbReference>
<evidence type="ECO:0000259" key="1">
    <source>
        <dbReference type="Pfam" id="PF00534"/>
    </source>
</evidence>
<dbReference type="SUPFAM" id="SSF53756">
    <property type="entry name" value="UDP-Glycosyltransferase/glycogen phosphorylase"/>
    <property type="match status" value="1"/>
</dbReference>
<dbReference type="EMBL" id="QORL01000045">
    <property type="protein sequence ID" value="TFF72415.1"/>
    <property type="molecule type" value="Genomic_DNA"/>
</dbReference>
<proteinExistence type="predicted"/>
<sequence>MKKVAFLIERLHMGGAEKVLLEYIKLLSSSGKYSLLVITSKNNQEEFLCQEIMRYAQYAYLLEDEAINKCKFINNIKRSLNRKAKLKALLAGYDVIVDFIDADFHKYIKKFKNKKITFLHSSFINLEKRKRGIRKRCDGYDNIIFICHDMRDEVAPLNVSWWNRTSVIYNPFDFIKIERESLNYSVLTSKEKELLSCDYILSVSRLDEKTKDISGLINAFSIARDNGLNKKLFIVGDGEDRYLLEELARKFGLTNEIVFLGQQSNPYVWMRHASSFVLSSKGEGFGLVLVEALFLTGSVISTDCPVGPSEILERGSKGALYPMEDYYQLAKLLCNPPPKIENIDLTKYSREKLLRDIVSVLDK</sequence>
<protein>
    <submittedName>
        <fullName evidence="3">Glycosyltransferase</fullName>
    </submittedName>
</protein>
<reference evidence="3 5" key="1">
    <citation type="submission" date="2018-06" db="EMBL/GenBank/DDBJ databases">
        <title>Occurrence of a novel blaKPC-2- and qnrS2- harbouring IncP6 plasmid from Aeromonas taiwanensis isolates recovered from the river sediments.</title>
        <authorList>
            <person name="Zheng B."/>
            <person name="Yu X."/>
            <person name="Xiao Y."/>
        </authorList>
    </citation>
    <scope>NUCLEOTIDE SEQUENCE [LARGE SCALE GENOMIC DNA]</scope>
    <source>
        <strain evidence="2 4">1713</strain>
        <strain evidence="3 5">198</strain>
    </source>
</reference>
<evidence type="ECO:0000313" key="2">
    <source>
        <dbReference type="EMBL" id="TFF72415.1"/>
    </source>
</evidence>
<feature type="domain" description="Glycosyl transferase family 1" evidence="1">
    <location>
        <begin position="199"/>
        <end position="332"/>
    </location>
</feature>
<dbReference type="Gene3D" id="3.40.50.2000">
    <property type="entry name" value="Glycogen Phosphorylase B"/>
    <property type="match status" value="2"/>
</dbReference>
<dbReference type="Pfam" id="PF00534">
    <property type="entry name" value="Glycos_transf_1"/>
    <property type="match status" value="1"/>
</dbReference>
<dbReference type="CDD" id="cd03811">
    <property type="entry name" value="GT4_GT28_WabH-like"/>
    <property type="match status" value="1"/>
</dbReference>
<gene>
    <name evidence="2" type="ORF">DRM93_17630</name>
    <name evidence="3" type="ORF">DRM94_17630</name>
</gene>
<dbReference type="EMBL" id="QORK01000045">
    <property type="protein sequence ID" value="TFF75901.1"/>
    <property type="molecule type" value="Genomic_DNA"/>
</dbReference>
<accession>A0A5F0K7M1</accession>
<dbReference type="OrthoDB" id="9792269at2"/>
<evidence type="ECO:0000313" key="3">
    <source>
        <dbReference type="EMBL" id="TFF75901.1"/>
    </source>
</evidence>
<name>A0A5F0K7M1_9GAMM</name>
<dbReference type="PANTHER" id="PTHR12526:SF630">
    <property type="entry name" value="GLYCOSYLTRANSFERASE"/>
    <property type="match status" value="1"/>
</dbReference>
<keyword evidence="3" id="KW-0808">Transferase</keyword>
<evidence type="ECO:0000313" key="4">
    <source>
        <dbReference type="Proteomes" id="UP000297720"/>
    </source>
</evidence>
<comment type="caution">
    <text evidence="3">The sequence shown here is derived from an EMBL/GenBank/DDBJ whole genome shotgun (WGS) entry which is preliminary data.</text>
</comment>
<dbReference type="GO" id="GO:0016757">
    <property type="term" value="F:glycosyltransferase activity"/>
    <property type="evidence" value="ECO:0007669"/>
    <property type="project" value="InterPro"/>
</dbReference>
<organism evidence="3 5">
    <name type="scientific">Aeromonas taiwanensis</name>
    <dbReference type="NCBI Taxonomy" id="633417"/>
    <lineage>
        <taxon>Bacteria</taxon>
        <taxon>Pseudomonadati</taxon>
        <taxon>Pseudomonadota</taxon>
        <taxon>Gammaproteobacteria</taxon>
        <taxon>Aeromonadales</taxon>
        <taxon>Aeromonadaceae</taxon>
        <taxon>Aeromonas</taxon>
    </lineage>
</organism>
<dbReference type="PANTHER" id="PTHR12526">
    <property type="entry name" value="GLYCOSYLTRANSFERASE"/>
    <property type="match status" value="1"/>
</dbReference>
<dbReference type="Proteomes" id="UP000297914">
    <property type="component" value="Unassembled WGS sequence"/>
</dbReference>
<evidence type="ECO:0000313" key="5">
    <source>
        <dbReference type="Proteomes" id="UP000297914"/>
    </source>
</evidence>
<dbReference type="AlphaFoldDB" id="A0A5F0K7M1"/>
<dbReference type="GO" id="GO:1901135">
    <property type="term" value="P:carbohydrate derivative metabolic process"/>
    <property type="evidence" value="ECO:0007669"/>
    <property type="project" value="UniProtKB-ARBA"/>
</dbReference>
<dbReference type="RefSeq" id="WP_134696825.1">
    <property type="nucleotide sequence ID" value="NZ_QORJ01000042.1"/>
</dbReference>